<dbReference type="EMBL" id="CP108110">
    <property type="protein sequence ID" value="WUQ83578.1"/>
    <property type="molecule type" value="Genomic_DNA"/>
</dbReference>
<reference evidence="1" key="1">
    <citation type="submission" date="2022-10" db="EMBL/GenBank/DDBJ databases">
        <title>The complete genomes of actinobacterial strains from the NBC collection.</title>
        <authorList>
            <person name="Joergensen T.S."/>
            <person name="Alvarez Arevalo M."/>
            <person name="Sterndorff E.B."/>
            <person name="Faurdal D."/>
            <person name="Vuksanovic O."/>
            <person name="Mourched A.-S."/>
            <person name="Charusanti P."/>
            <person name="Shaw S."/>
            <person name="Blin K."/>
            <person name="Weber T."/>
        </authorList>
    </citation>
    <scope>NUCLEOTIDE SEQUENCE</scope>
    <source>
        <strain evidence="1">NBC_00222</strain>
    </source>
</reference>
<name>A0ABZ1TX85_9ACTN</name>
<accession>A0ABZ1TX85</accession>
<gene>
    <name evidence="1" type="ORF">OHA16_11750</name>
</gene>
<proteinExistence type="predicted"/>
<dbReference type="Proteomes" id="UP001432222">
    <property type="component" value="Chromosome"/>
</dbReference>
<evidence type="ECO:0000313" key="2">
    <source>
        <dbReference type="Proteomes" id="UP001432222"/>
    </source>
</evidence>
<keyword evidence="2" id="KW-1185">Reference proteome</keyword>
<sequence length="219" mass="24302">MELRTTVHRVRHGGEEYRAVKAVPRSGRAVLFRKEWSLDMFVDLEGARSMAAAWGLAARSRRSLVYVPLRAEREGPGGLPGWFGSSVVDLVLVQNGLGFPVSRWKAVRERLGAGRPQMMEIPETDFLGEREPDPWRRDELRFGFAAETLYLTGSAEAFRWTGAQVHSLVREGPARALAGTPWSPYDSVMLHHAGDLTAKGPVRGPGVLNIEYAHGWRAG</sequence>
<protein>
    <submittedName>
        <fullName evidence="1">Uncharacterized protein</fullName>
    </submittedName>
</protein>
<dbReference type="RefSeq" id="WP_328954596.1">
    <property type="nucleotide sequence ID" value="NZ_CP108110.1"/>
</dbReference>
<evidence type="ECO:0000313" key="1">
    <source>
        <dbReference type="EMBL" id="WUQ83578.1"/>
    </source>
</evidence>
<organism evidence="1 2">
    <name type="scientific">Kitasatospora purpeofusca</name>
    <dbReference type="NCBI Taxonomy" id="67352"/>
    <lineage>
        <taxon>Bacteria</taxon>
        <taxon>Bacillati</taxon>
        <taxon>Actinomycetota</taxon>
        <taxon>Actinomycetes</taxon>
        <taxon>Kitasatosporales</taxon>
        <taxon>Streptomycetaceae</taxon>
        <taxon>Kitasatospora</taxon>
    </lineage>
</organism>